<dbReference type="InterPro" id="IPR004358">
    <property type="entry name" value="Sig_transdc_His_kin-like_C"/>
</dbReference>
<evidence type="ECO:0000256" key="7">
    <source>
        <dbReference type="ARBA" id="ARBA00023012"/>
    </source>
</evidence>
<keyword evidence="4" id="KW-0597">Phosphoprotein</keyword>
<dbReference type="PANTHER" id="PTHR43547">
    <property type="entry name" value="TWO-COMPONENT HISTIDINE KINASE"/>
    <property type="match status" value="1"/>
</dbReference>
<dbReference type="InterPro" id="IPR003661">
    <property type="entry name" value="HisK_dim/P_dom"/>
</dbReference>
<evidence type="ECO:0000256" key="4">
    <source>
        <dbReference type="ARBA" id="ARBA00022553"/>
    </source>
</evidence>
<feature type="transmembrane region" description="Helical" evidence="8">
    <location>
        <begin position="108"/>
        <end position="128"/>
    </location>
</feature>
<dbReference type="CDD" id="cd00082">
    <property type="entry name" value="HisKA"/>
    <property type="match status" value="1"/>
</dbReference>
<dbReference type="EC" id="2.7.13.3" evidence="3"/>
<dbReference type="SUPFAM" id="SSF47384">
    <property type="entry name" value="Homodimeric domain of signal transducing histidine kinase"/>
    <property type="match status" value="1"/>
</dbReference>
<organism evidence="10 11">
    <name type="scientific">Clostridium manihotivorum</name>
    <dbReference type="NCBI Taxonomy" id="2320868"/>
    <lineage>
        <taxon>Bacteria</taxon>
        <taxon>Bacillati</taxon>
        <taxon>Bacillota</taxon>
        <taxon>Clostridia</taxon>
        <taxon>Eubacteriales</taxon>
        <taxon>Clostridiaceae</taxon>
        <taxon>Clostridium</taxon>
    </lineage>
</organism>
<dbReference type="FunFam" id="3.30.565.10:FF:000006">
    <property type="entry name" value="Sensor histidine kinase WalK"/>
    <property type="match status" value="1"/>
</dbReference>
<dbReference type="InterPro" id="IPR005467">
    <property type="entry name" value="His_kinase_dom"/>
</dbReference>
<comment type="catalytic activity">
    <reaction evidence="1">
        <text>ATP + protein L-histidine = ADP + protein N-phospho-L-histidine.</text>
        <dbReference type="EC" id="2.7.13.3"/>
    </reaction>
</comment>
<dbReference type="SMART" id="SM00388">
    <property type="entry name" value="HisKA"/>
    <property type="match status" value="1"/>
</dbReference>
<dbReference type="InterPro" id="IPR036097">
    <property type="entry name" value="HisK_dim/P_sf"/>
</dbReference>
<comment type="subcellular location">
    <subcellularLocation>
        <location evidence="2">Membrane</location>
    </subcellularLocation>
</comment>
<feature type="transmembrane region" description="Helical" evidence="8">
    <location>
        <begin position="140"/>
        <end position="158"/>
    </location>
</feature>
<dbReference type="InterPro" id="IPR000014">
    <property type="entry name" value="PAS"/>
</dbReference>
<dbReference type="AlphaFoldDB" id="A0A410DXX7"/>
<dbReference type="InterPro" id="IPR036890">
    <property type="entry name" value="HATPase_C_sf"/>
</dbReference>
<accession>A0A410DXX7</accession>
<dbReference type="Pfam" id="PF02518">
    <property type="entry name" value="HATPase_c"/>
    <property type="match status" value="1"/>
</dbReference>
<evidence type="ECO:0000313" key="10">
    <source>
        <dbReference type="EMBL" id="QAA33927.1"/>
    </source>
</evidence>
<keyword evidence="11" id="KW-1185">Reference proteome</keyword>
<dbReference type="SMART" id="SM00387">
    <property type="entry name" value="HATPase_c"/>
    <property type="match status" value="1"/>
</dbReference>
<feature type="domain" description="Histidine kinase" evidence="9">
    <location>
        <begin position="424"/>
        <end position="642"/>
    </location>
</feature>
<dbReference type="KEGG" id="cmah:C1I91_21100"/>
<keyword evidence="7" id="KW-0902">Two-component regulatory system</keyword>
<feature type="transmembrane region" description="Helical" evidence="8">
    <location>
        <begin position="18"/>
        <end position="36"/>
    </location>
</feature>
<dbReference type="InterPro" id="IPR035965">
    <property type="entry name" value="PAS-like_dom_sf"/>
</dbReference>
<dbReference type="PANTHER" id="PTHR43547:SF2">
    <property type="entry name" value="HYBRID SIGNAL TRANSDUCTION HISTIDINE KINASE C"/>
    <property type="match status" value="1"/>
</dbReference>
<keyword evidence="6" id="KW-0418">Kinase</keyword>
<evidence type="ECO:0000256" key="2">
    <source>
        <dbReference type="ARBA" id="ARBA00004370"/>
    </source>
</evidence>
<evidence type="ECO:0000313" key="11">
    <source>
        <dbReference type="Proteomes" id="UP000286268"/>
    </source>
</evidence>
<evidence type="ECO:0000256" key="3">
    <source>
        <dbReference type="ARBA" id="ARBA00012438"/>
    </source>
</evidence>
<feature type="transmembrane region" description="Helical" evidence="8">
    <location>
        <begin position="170"/>
        <end position="186"/>
    </location>
</feature>
<dbReference type="SUPFAM" id="SSF55874">
    <property type="entry name" value="ATPase domain of HSP90 chaperone/DNA topoisomerase II/histidine kinase"/>
    <property type="match status" value="1"/>
</dbReference>
<dbReference type="Pfam" id="PF00512">
    <property type="entry name" value="HisKA"/>
    <property type="match status" value="1"/>
</dbReference>
<dbReference type="Pfam" id="PF13188">
    <property type="entry name" value="PAS_8"/>
    <property type="match status" value="1"/>
</dbReference>
<evidence type="ECO:0000256" key="5">
    <source>
        <dbReference type="ARBA" id="ARBA00022679"/>
    </source>
</evidence>
<dbReference type="PROSITE" id="PS50109">
    <property type="entry name" value="HIS_KIN"/>
    <property type="match status" value="1"/>
</dbReference>
<evidence type="ECO:0000256" key="1">
    <source>
        <dbReference type="ARBA" id="ARBA00000085"/>
    </source>
</evidence>
<feature type="transmembrane region" description="Helical" evidence="8">
    <location>
        <begin position="42"/>
        <end position="63"/>
    </location>
</feature>
<protein>
    <recommendedName>
        <fullName evidence="3">histidine kinase</fullName>
        <ecNumber evidence="3">2.7.13.3</ecNumber>
    </recommendedName>
</protein>
<dbReference type="RefSeq" id="WP_128214647.1">
    <property type="nucleotide sequence ID" value="NZ_CP025746.1"/>
</dbReference>
<dbReference type="GO" id="GO:0000155">
    <property type="term" value="F:phosphorelay sensor kinase activity"/>
    <property type="evidence" value="ECO:0007669"/>
    <property type="project" value="InterPro"/>
</dbReference>
<dbReference type="GO" id="GO:0016020">
    <property type="term" value="C:membrane"/>
    <property type="evidence" value="ECO:0007669"/>
    <property type="project" value="UniProtKB-SubCell"/>
</dbReference>
<dbReference type="OrthoDB" id="9813394at2"/>
<dbReference type="EMBL" id="CP025746">
    <property type="protein sequence ID" value="QAA33927.1"/>
    <property type="molecule type" value="Genomic_DNA"/>
</dbReference>
<evidence type="ECO:0000256" key="8">
    <source>
        <dbReference type="SAM" id="Phobius"/>
    </source>
</evidence>
<dbReference type="SUPFAM" id="SSF55785">
    <property type="entry name" value="PYP-like sensor domain (PAS domain)"/>
    <property type="match status" value="1"/>
</dbReference>
<sequence length="643" mass="74991">MSENDETVDFLYFNLEKFVKALVVFCVLSTVFFITFNIHPNISIYLINIIITMLCFESMIILYTTTKFANSRFLMISYIVFFVIGLLSVMNITLQISGTQGNYPQYNIIMQIVDISSIAESIYIHISLNTINKSYNHKTLMFLYLLSLVTFVSLYIIMIDLGVSTRHVKFVMQVINLVMILVPIIRNKHIPFKIKNKVNYFFIFAYMILFSCVIHLNYFVFVGKSDCLPANLLRFGAYLIICVAFIDKFLDKPYKTIFNDIYWHNMNLEQFNKRIYMKNIAMAKIRESLEIREQDYKVLFDSMPLPMAIINKTNNRVMLANNQFLKIFNIKSLRNIINKSIKFLIYINEDTIVYEDDCINYDGVAEVEGKIAHFEIREFSVNNNEEESILVFSDVTEKLNLQSMEERINQKKLEEKMRRTFLSTISHDLKTPINVIYSATQLTKYLLENDDIEALKKYNLINKDNCMTLIRLANNIIDTSKIDFGYLKPQMVKHNIVEIIEETIQQLVEYAKDKNLELIFDTEEEDIYVLCDRNFIERIILNLISNAIKYSDEGEIKVDIYCTEVEVFVEVSDQGRGISKEYMNEAFAKFNSKDRSNITTNQSSGLGLYVVKNLVELQGGQVFIDSSNNKGTKVVIKFAREYI</sequence>
<dbReference type="InterPro" id="IPR003594">
    <property type="entry name" value="HATPase_dom"/>
</dbReference>
<name>A0A410DXX7_9CLOT</name>
<evidence type="ECO:0000256" key="6">
    <source>
        <dbReference type="ARBA" id="ARBA00022777"/>
    </source>
</evidence>
<feature type="transmembrane region" description="Helical" evidence="8">
    <location>
        <begin position="75"/>
        <end position="96"/>
    </location>
</feature>
<keyword evidence="5" id="KW-0808">Transferase</keyword>
<reference evidence="10 11" key="1">
    <citation type="submission" date="2018-01" db="EMBL/GenBank/DDBJ databases">
        <title>Genome Sequencing and Assembly of Anaerobacter polyendosporus strain CT4.</title>
        <authorList>
            <person name="Tachaapaikoon C."/>
            <person name="Sutheeworapong S."/>
            <person name="Jenjaroenpun P."/>
            <person name="Wongsurawat T."/>
            <person name="Nookeaw I."/>
            <person name="Cheawchanlertfa P."/>
            <person name="Kosugi A."/>
            <person name="Cheevadhanarak S."/>
            <person name="Ratanakhanokchai K."/>
        </authorList>
    </citation>
    <scope>NUCLEOTIDE SEQUENCE [LARGE SCALE GENOMIC DNA]</scope>
    <source>
        <strain evidence="10 11">CT4</strain>
    </source>
</reference>
<proteinExistence type="predicted"/>
<dbReference type="CDD" id="cd00075">
    <property type="entry name" value="HATPase"/>
    <property type="match status" value="1"/>
</dbReference>
<keyword evidence="8" id="KW-0472">Membrane</keyword>
<dbReference type="Proteomes" id="UP000286268">
    <property type="component" value="Chromosome"/>
</dbReference>
<dbReference type="PRINTS" id="PR00344">
    <property type="entry name" value="BCTRLSENSOR"/>
</dbReference>
<gene>
    <name evidence="10" type="ORF">C1I91_21100</name>
</gene>
<dbReference type="Gene3D" id="3.30.565.10">
    <property type="entry name" value="Histidine kinase-like ATPase, C-terminal domain"/>
    <property type="match status" value="1"/>
</dbReference>
<keyword evidence="8" id="KW-1133">Transmembrane helix</keyword>
<evidence type="ECO:0000259" key="9">
    <source>
        <dbReference type="PROSITE" id="PS50109"/>
    </source>
</evidence>
<feature type="transmembrane region" description="Helical" evidence="8">
    <location>
        <begin position="198"/>
        <end position="220"/>
    </location>
</feature>
<dbReference type="Gene3D" id="1.10.287.130">
    <property type="match status" value="1"/>
</dbReference>
<keyword evidence="8" id="KW-0812">Transmembrane</keyword>